<feature type="compositionally biased region" description="Basic residues" evidence="1">
    <location>
        <begin position="68"/>
        <end position="82"/>
    </location>
</feature>
<proteinExistence type="predicted"/>
<evidence type="ECO:0000313" key="3">
    <source>
        <dbReference type="Proteomes" id="UP001500325"/>
    </source>
</evidence>
<feature type="region of interest" description="Disordered" evidence="1">
    <location>
        <begin position="1"/>
        <end position="102"/>
    </location>
</feature>
<evidence type="ECO:0000256" key="1">
    <source>
        <dbReference type="SAM" id="MobiDB-lite"/>
    </source>
</evidence>
<sequence>MPEATLQDETVRQEGRSPLHDDTARQEGGSPQVAPEEESSSSIGQSPAGYGRCGGCGQVKVLDERGRPFPHNRYRYQRRLRAQRCPGERLSAAPPSPLAEAG</sequence>
<evidence type="ECO:0000313" key="2">
    <source>
        <dbReference type="EMBL" id="GAA4692986.1"/>
    </source>
</evidence>
<feature type="compositionally biased region" description="Basic and acidic residues" evidence="1">
    <location>
        <begin position="9"/>
        <end position="25"/>
    </location>
</feature>
<name>A0ABP8WPF9_9PSEU</name>
<dbReference type="EMBL" id="BAABIC010000010">
    <property type="protein sequence ID" value="GAA4692986.1"/>
    <property type="molecule type" value="Genomic_DNA"/>
</dbReference>
<organism evidence="2 3">
    <name type="scientific">Pseudonocardia yuanmonensis</name>
    <dbReference type="NCBI Taxonomy" id="1095914"/>
    <lineage>
        <taxon>Bacteria</taxon>
        <taxon>Bacillati</taxon>
        <taxon>Actinomycetota</taxon>
        <taxon>Actinomycetes</taxon>
        <taxon>Pseudonocardiales</taxon>
        <taxon>Pseudonocardiaceae</taxon>
        <taxon>Pseudonocardia</taxon>
    </lineage>
</organism>
<dbReference type="RefSeq" id="WP_345381385.1">
    <property type="nucleotide sequence ID" value="NZ_BAABIC010000010.1"/>
</dbReference>
<gene>
    <name evidence="2" type="ORF">GCM10023215_32710</name>
</gene>
<reference evidence="3" key="1">
    <citation type="journal article" date="2019" name="Int. J. Syst. Evol. Microbiol.">
        <title>The Global Catalogue of Microorganisms (GCM) 10K type strain sequencing project: providing services to taxonomists for standard genome sequencing and annotation.</title>
        <authorList>
            <consortium name="The Broad Institute Genomics Platform"/>
            <consortium name="The Broad Institute Genome Sequencing Center for Infectious Disease"/>
            <person name="Wu L."/>
            <person name="Ma J."/>
        </authorList>
    </citation>
    <scope>NUCLEOTIDE SEQUENCE [LARGE SCALE GENOMIC DNA]</scope>
    <source>
        <strain evidence="3">JCM 18055</strain>
    </source>
</reference>
<accession>A0ABP8WPF9</accession>
<dbReference type="Proteomes" id="UP001500325">
    <property type="component" value="Unassembled WGS sequence"/>
</dbReference>
<comment type="caution">
    <text evidence="2">The sequence shown here is derived from an EMBL/GenBank/DDBJ whole genome shotgun (WGS) entry which is preliminary data.</text>
</comment>
<keyword evidence="3" id="KW-1185">Reference proteome</keyword>
<protein>
    <submittedName>
        <fullName evidence="2">Uncharacterized protein</fullName>
    </submittedName>
</protein>